<dbReference type="Proteomes" id="UP000316079">
    <property type="component" value="Unassembled WGS sequence"/>
</dbReference>
<sequence>MMAAICLGLCFETSSLELLDDSWSGAGLSNEETSDMQEVKKSRFPPLSFSSSASSSFEKQLFSLCLVQKCSSGALIRPATAGMISAFLHTRLSMLSCRPAKAEALPGTLLPESNAVKEVNALKHPHVTVKKEDAVLDNDGHCHLFQFFLCLTFAFSLLHECRSPKQPPKILCITPQANHLCKSLAQFRKGSGKCALVRVR</sequence>
<comment type="caution">
    <text evidence="1">The sequence shown here is derived from an EMBL/GenBank/DDBJ whole genome shotgun (WGS) entry which is preliminary data.</text>
</comment>
<reference evidence="1 2" key="1">
    <citation type="journal article" date="2019" name="Sci. Data">
        <title>Hybrid genome assembly and annotation of Danionella translucida.</title>
        <authorList>
            <person name="Kadobianskyi M."/>
            <person name="Schulze L."/>
            <person name="Schuelke M."/>
            <person name="Judkewitz B."/>
        </authorList>
    </citation>
    <scope>NUCLEOTIDE SEQUENCE [LARGE SCALE GENOMIC DNA]</scope>
    <source>
        <strain evidence="1 2">Bolton</strain>
    </source>
</reference>
<name>A0A553QK81_9TELE</name>
<accession>A0A553QK81</accession>
<keyword evidence="2" id="KW-1185">Reference proteome</keyword>
<protein>
    <submittedName>
        <fullName evidence="1">Uncharacterized protein</fullName>
    </submittedName>
</protein>
<dbReference type="AlphaFoldDB" id="A0A553QK81"/>
<dbReference type="EMBL" id="SRMA01025851">
    <property type="protein sequence ID" value="TRY90391.1"/>
    <property type="molecule type" value="Genomic_DNA"/>
</dbReference>
<gene>
    <name evidence="1" type="ORF">DNTS_009352</name>
</gene>
<proteinExistence type="predicted"/>
<evidence type="ECO:0000313" key="2">
    <source>
        <dbReference type="Proteomes" id="UP000316079"/>
    </source>
</evidence>
<organism evidence="1 2">
    <name type="scientific">Danionella cerebrum</name>
    <dbReference type="NCBI Taxonomy" id="2873325"/>
    <lineage>
        <taxon>Eukaryota</taxon>
        <taxon>Metazoa</taxon>
        <taxon>Chordata</taxon>
        <taxon>Craniata</taxon>
        <taxon>Vertebrata</taxon>
        <taxon>Euteleostomi</taxon>
        <taxon>Actinopterygii</taxon>
        <taxon>Neopterygii</taxon>
        <taxon>Teleostei</taxon>
        <taxon>Ostariophysi</taxon>
        <taxon>Cypriniformes</taxon>
        <taxon>Danionidae</taxon>
        <taxon>Danioninae</taxon>
        <taxon>Danionella</taxon>
    </lineage>
</organism>
<evidence type="ECO:0000313" key="1">
    <source>
        <dbReference type="EMBL" id="TRY90391.1"/>
    </source>
</evidence>